<organism evidence="2 3">
    <name type="scientific">Novosphingobium pituita</name>
    <dbReference type="NCBI Taxonomy" id="3056842"/>
    <lineage>
        <taxon>Bacteria</taxon>
        <taxon>Pseudomonadati</taxon>
        <taxon>Pseudomonadota</taxon>
        <taxon>Alphaproteobacteria</taxon>
        <taxon>Sphingomonadales</taxon>
        <taxon>Sphingomonadaceae</taxon>
        <taxon>Novosphingobium</taxon>
    </lineage>
</organism>
<sequence length="106" mass="11729">MRNPAFALRQEWAHYDDVMATAIIFVLGIVNFALNRAVMACDHPVMRQMPPLIRSVNQRFSLVIEFGMLVAGMMLAAQGMVWGAIGYGLYSLINGASAWLILTGRV</sequence>
<proteinExistence type="predicted"/>
<comment type="caution">
    <text evidence="2">The sequence shown here is derived from an EMBL/GenBank/DDBJ whole genome shotgun (WGS) entry which is preliminary data.</text>
</comment>
<evidence type="ECO:0000256" key="1">
    <source>
        <dbReference type="SAM" id="Phobius"/>
    </source>
</evidence>
<evidence type="ECO:0000313" key="3">
    <source>
        <dbReference type="Proteomes" id="UP001187221"/>
    </source>
</evidence>
<gene>
    <name evidence="2" type="ORF">NUTIK01_19570</name>
</gene>
<feature type="transmembrane region" description="Helical" evidence="1">
    <location>
        <begin position="60"/>
        <end position="78"/>
    </location>
</feature>
<keyword evidence="3" id="KW-1185">Reference proteome</keyword>
<name>A0ABQ6P7H7_9SPHN</name>
<keyword evidence="1" id="KW-0472">Membrane</keyword>
<feature type="transmembrane region" description="Helical" evidence="1">
    <location>
        <begin position="84"/>
        <end position="102"/>
    </location>
</feature>
<feature type="transmembrane region" description="Helical" evidence="1">
    <location>
        <begin position="20"/>
        <end position="39"/>
    </location>
</feature>
<keyword evidence="1" id="KW-1133">Transmembrane helix</keyword>
<dbReference type="EMBL" id="BTFW01000001">
    <property type="protein sequence ID" value="GMM61180.1"/>
    <property type="molecule type" value="Genomic_DNA"/>
</dbReference>
<accession>A0ABQ6P7H7</accession>
<evidence type="ECO:0000313" key="2">
    <source>
        <dbReference type="EMBL" id="GMM61180.1"/>
    </source>
</evidence>
<dbReference type="Proteomes" id="UP001187221">
    <property type="component" value="Unassembled WGS sequence"/>
</dbReference>
<reference evidence="2 3" key="1">
    <citation type="submission" date="2023-06" db="EMBL/GenBank/DDBJ databases">
        <title>Draft genome sequence of Novosphingobium sp. strain IK01.</title>
        <authorList>
            <person name="Hatamoto M."/>
            <person name="Ikarashi T."/>
            <person name="Yamaguchi T."/>
        </authorList>
    </citation>
    <scope>NUCLEOTIDE SEQUENCE [LARGE SCALE GENOMIC DNA]</scope>
    <source>
        <strain evidence="2 3">IK01</strain>
    </source>
</reference>
<keyword evidence="1" id="KW-0812">Transmembrane</keyword>
<protein>
    <submittedName>
        <fullName evidence="2">Uncharacterized protein</fullName>
    </submittedName>
</protein>